<accession>A0A8D2GKD7</accession>
<dbReference type="Ensembl" id="ENSTGET00000043050.1">
    <property type="protein sequence ID" value="ENSTGEP00000036280.1"/>
    <property type="gene ID" value="ENSTGEG00000028869.1"/>
</dbReference>
<sequence length="182" mass="18783">MLASPTWETAGRTPTWPGGAGRMVEVSQGAGDLGEPLSGRKELPGCGRSTVEEACSTCLGTWAGGTEEATAWSCRSPGTSPCPSSPGWPGAPTCCSRSPKECWPRAVAGVVLMDSEVCRGALRVVGGDHLGSRLSLLSIFEPASWWKQKRPDPAELEAAGIHSVHTVGGLLGAGGREVPCLS</sequence>
<dbReference type="RefSeq" id="XP_025252738.1">
    <property type="nucleotide sequence ID" value="XM_025396953.1"/>
</dbReference>
<dbReference type="AlphaFoldDB" id="A0A8D2GKD7"/>
<dbReference type="GeneID" id="112631587"/>
<name>A0A8D2GKD7_THEGE</name>
<proteinExistence type="predicted"/>
<evidence type="ECO:0000313" key="2">
    <source>
        <dbReference type="Ensembl" id="ENSTGEP00000036280.1"/>
    </source>
</evidence>
<keyword evidence="3" id="KW-1185">Reference proteome</keyword>
<reference evidence="2" key="2">
    <citation type="submission" date="2025-08" db="UniProtKB">
        <authorList>
            <consortium name="Ensembl"/>
        </authorList>
    </citation>
    <scope>IDENTIFICATION</scope>
</reference>
<reference evidence="2" key="1">
    <citation type="submission" date="2018-05" db="EMBL/GenBank/DDBJ databases">
        <title>Whole genome of Theropithecus gelada.</title>
        <authorList>
            <person name="Chiou K.L."/>
            <person name="Snyder-Mackler N."/>
        </authorList>
    </citation>
    <scope>NUCLEOTIDE SEQUENCE [LARGE SCALE GENOMIC DNA]</scope>
</reference>
<evidence type="ECO:0000256" key="1">
    <source>
        <dbReference type="SAM" id="MobiDB-lite"/>
    </source>
</evidence>
<organism evidence="2 3">
    <name type="scientific">Theropithecus gelada</name>
    <name type="common">Gelada baboon</name>
    <dbReference type="NCBI Taxonomy" id="9565"/>
    <lineage>
        <taxon>Eukaryota</taxon>
        <taxon>Metazoa</taxon>
        <taxon>Chordata</taxon>
        <taxon>Craniata</taxon>
        <taxon>Vertebrata</taxon>
        <taxon>Euteleostomi</taxon>
        <taxon>Mammalia</taxon>
        <taxon>Eutheria</taxon>
        <taxon>Euarchontoglires</taxon>
        <taxon>Primates</taxon>
        <taxon>Haplorrhini</taxon>
        <taxon>Catarrhini</taxon>
        <taxon>Cercopithecidae</taxon>
        <taxon>Cercopithecinae</taxon>
        <taxon>Theropithecus</taxon>
    </lineage>
</organism>
<dbReference type="Proteomes" id="UP000694411">
    <property type="component" value="Chromosome 9"/>
</dbReference>
<dbReference type="KEGG" id="tge:112631587"/>
<evidence type="ECO:0000313" key="3">
    <source>
        <dbReference type="Proteomes" id="UP000694411"/>
    </source>
</evidence>
<reference evidence="2" key="3">
    <citation type="submission" date="2025-09" db="UniProtKB">
        <authorList>
            <consortium name="Ensembl"/>
        </authorList>
    </citation>
    <scope>IDENTIFICATION</scope>
</reference>
<gene>
    <name evidence="2" type="primary">LOC112631587</name>
</gene>
<feature type="region of interest" description="Disordered" evidence="1">
    <location>
        <begin position="1"/>
        <end position="41"/>
    </location>
</feature>
<protein>
    <submittedName>
        <fullName evidence="2">Uncharacterized LOC112631587</fullName>
    </submittedName>
</protein>